<evidence type="ECO:0000256" key="2">
    <source>
        <dbReference type="SAM" id="MobiDB-lite"/>
    </source>
</evidence>
<feature type="region of interest" description="Disordered" evidence="2">
    <location>
        <begin position="184"/>
        <end position="207"/>
    </location>
</feature>
<dbReference type="Proteomes" id="UP000799777">
    <property type="component" value="Unassembled WGS sequence"/>
</dbReference>
<evidence type="ECO:0000313" key="4">
    <source>
        <dbReference type="EMBL" id="KAF2031831.1"/>
    </source>
</evidence>
<organism evidence="4 5">
    <name type="scientific">Setomelanomma holmii</name>
    <dbReference type="NCBI Taxonomy" id="210430"/>
    <lineage>
        <taxon>Eukaryota</taxon>
        <taxon>Fungi</taxon>
        <taxon>Dikarya</taxon>
        <taxon>Ascomycota</taxon>
        <taxon>Pezizomycotina</taxon>
        <taxon>Dothideomycetes</taxon>
        <taxon>Pleosporomycetidae</taxon>
        <taxon>Pleosporales</taxon>
        <taxon>Pleosporineae</taxon>
        <taxon>Phaeosphaeriaceae</taxon>
        <taxon>Setomelanomma</taxon>
    </lineage>
</organism>
<dbReference type="OrthoDB" id="3454835at2759"/>
<dbReference type="AlphaFoldDB" id="A0A9P4LLR7"/>
<dbReference type="Gene3D" id="3.30.70.100">
    <property type="match status" value="1"/>
</dbReference>
<dbReference type="SUPFAM" id="SSF54909">
    <property type="entry name" value="Dimeric alpha+beta barrel"/>
    <property type="match status" value="1"/>
</dbReference>
<evidence type="ECO:0000259" key="3">
    <source>
        <dbReference type="Pfam" id="PF07110"/>
    </source>
</evidence>
<dbReference type="GO" id="GO:0016491">
    <property type="term" value="F:oxidoreductase activity"/>
    <property type="evidence" value="ECO:0007669"/>
    <property type="project" value="InterPro"/>
</dbReference>
<name>A0A9P4LLR7_9PLEO</name>
<accession>A0A9P4LLR7</accession>
<dbReference type="InterPro" id="IPR009799">
    <property type="entry name" value="EthD_dom"/>
</dbReference>
<dbReference type="Pfam" id="PF07110">
    <property type="entry name" value="EthD"/>
    <property type="match status" value="1"/>
</dbReference>
<evidence type="ECO:0000313" key="5">
    <source>
        <dbReference type="Proteomes" id="UP000799777"/>
    </source>
</evidence>
<protein>
    <recommendedName>
        <fullName evidence="3">EthD domain-containing protein</fullName>
    </recommendedName>
</protein>
<gene>
    <name evidence="4" type="ORF">EK21DRAFT_87656</name>
</gene>
<comment type="similarity">
    <text evidence="1">Belongs to the tpcK family.</text>
</comment>
<comment type="caution">
    <text evidence="4">The sequence shown here is derived from an EMBL/GenBank/DDBJ whole genome shotgun (WGS) entry which is preliminary data.</text>
</comment>
<keyword evidence="5" id="KW-1185">Reference proteome</keyword>
<proteinExistence type="inferred from homology"/>
<evidence type="ECO:0000256" key="1">
    <source>
        <dbReference type="ARBA" id="ARBA00005986"/>
    </source>
</evidence>
<dbReference type="EMBL" id="ML978177">
    <property type="protein sequence ID" value="KAF2031831.1"/>
    <property type="molecule type" value="Genomic_DNA"/>
</dbReference>
<dbReference type="InterPro" id="IPR011008">
    <property type="entry name" value="Dimeric_a/b-barrel"/>
</dbReference>
<feature type="domain" description="EthD" evidence="3">
    <location>
        <begin position="45"/>
        <end position="135"/>
    </location>
</feature>
<sequence>MADNTSHPCPNHLIHQHTFPELGIGTGGGSNQQPYFRAMVFFNKKPGLTDGFFHEHWKSVHADLTMQVDDVGVELVRYVQFHQERKDIEAMAPLLEASGGTMSIALYDGAAEFHARSAEAFVRFVKNVYGSSHLVGCGTRFVDLVKGYHVMVGYDNLIYGAGIPGMGKDGIMPGDSRLNYKKVDTEGKGEKGCERTDSGTEEVSRTA</sequence>
<reference evidence="4" key="1">
    <citation type="journal article" date="2020" name="Stud. Mycol.">
        <title>101 Dothideomycetes genomes: a test case for predicting lifestyles and emergence of pathogens.</title>
        <authorList>
            <person name="Haridas S."/>
            <person name="Albert R."/>
            <person name="Binder M."/>
            <person name="Bloem J."/>
            <person name="Labutti K."/>
            <person name="Salamov A."/>
            <person name="Andreopoulos B."/>
            <person name="Baker S."/>
            <person name="Barry K."/>
            <person name="Bills G."/>
            <person name="Bluhm B."/>
            <person name="Cannon C."/>
            <person name="Castanera R."/>
            <person name="Culley D."/>
            <person name="Daum C."/>
            <person name="Ezra D."/>
            <person name="Gonzalez J."/>
            <person name="Henrissat B."/>
            <person name="Kuo A."/>
            <person name="Liang C."/>
            <person name="Lipzen A."/>
            <person name="Lutzoni F."/>
            <person name="Magnuson J."/>
            <person name="Mondo S."/>
            <person name="Nolan M."/>
            <person name="Ohm R."/>
            <person name="Pangilinan J."/>
            <person name="Park H.-J."/>
            <person name="Ramirez L."/>
            <person name="Alfaro M."/>
            <person name="Sun H."/>
            <person name="Tritt A."/>
            <person name="Yoshinaga Y."/>
            <person name="Zwiers L.-H."/>
            <person name="Turgeon B."/>
            <person name="Goodwin S."/>
            <person name="Spatafora J."/>
            <person name="Crous P."/>
            <person name="Grigoriev I."/>
        </authorList>
    </citation>
    <scope>NUCLEOTIDE SEQUENCE</scope>
    <source>
        <strain evidence="4">CBS 110217</strain>
    </source>
</reference>